<dbReference type="RefSeq" id="WP_261696594.1">
    <property type="nucleotide sequence ID" value="NZ_CP104694.1"/>
</dbReference>
<feature type="transmembrane region" description="Helical" evidence="8">
    <location>
        <begin position="244"/>
        <end position="270"/>
    </location>
</feature>
<comment type="subcellular location">
    <subcellularLocation>
        <location evidence="1">Cell membrane</location>
        <topology evidence="1">Multi-pass membrane protein</topology>
    </subcellularLocation>
</comment>
<dbReference type="Proteomes" id="UP001064632">
    <property type="component" value="Chromosome"/>
</dbReference>
<evidence type="ECO:0000256" key="6">
    <source>
        <dbReference type="ARBA" id="ARBA00022989"/>
    </source>
</evidence>
<keyword evidence="2" id="KW-1003">Cell membrane</keyword>
<reference evidence="10" key="1">
    <citation type="submission" date="2022-09" db="EMBL/GenBank/DDBJ databases">
        <title>Tahibacter sp. nov., isolated from a fresh water.</title>
        <authorList>
            <person name="Baek J.H."/>
            <person name="Lee J.K."/>
            <person name="Kim J.M."/>
            <person name="Jeon C.O."/>
        </authorList>
    </citation>
    <scope>NUCLEOTIDE SEQUENCE</scope>
    <source>
        <strain evidence="10">W38</strain>
    </source>
</reference>
<feature type="transmembrane region" description="Helical" evidence="8">
    <location>
        <begin position="338"/>
        <end position="356"/>
    </location>
</feature>
<dbReference type="EMBL" id="CP104694">
    <property type="protein sequence ID" value="UXI69641.1"/>
    <property type="molecule type" value="Genomic_DNA"/>
</dbReference>
<keyword evidence="7 8" id="KW-0472">Membrane</keyword>
<keyword evidence="6 8" id="KW-1133">Transmembrane helix</keyword>
<evidence type="ECO:0000256" key="8">
    <source>
        <dbReference type="SAM" id="Phobius"/>
    </source>
</evidence>
<dbReference type="PANTHER" id="PTHR33908:SF11">
    <property type="entry name" value="MEMBRANE PROTEIN"/>
    <property type="match status" value="1"/>
</dbReference>
<dbReference type="InterPro" id="IPR038731">
    <property type="entry name" value="RgtA/B/C-like"/>
</dbReference>
<evidence type="ECO:0000256" key="5">
    <source>
        <dbReference type="ARBA" id="ARBA00022692"/>
    </source>
</evidence>
<evidence type="ECO:0000256" key="4">
    <source>
        <dbReference type="ARBA" id="ARBA00022679"/>
    </source>
</evidence>
<feature type="domain" description="Glycosyltransferase RgtA/B/C/D-like" evidence="9">
    <location>
        <begin position="61"/>
        <end position="219"/>
    </location>
</feature>
<feature type="transmembrane region" description="Helical" evidence="8">
    <location>
        <begin position="21"/>
        <end position="42"/>
    </location>
</feature>
<proteinExistence type="predicted"/>
<evidence type="ECO:0000313" key="10">
    <source>
        <dbReference type="EMBL" id="UXI69641.1"/>
    </source>
</evidence>
<evidence type="ECO:0000313" key="11">
    <source>
        <dbReference type="Proteomes" id="UP001064632"/>
    </source>
</evidence>
<dbReference type="InterPro" id="IPR050297">
    <property type="entry name" value="LipidA_mod_glycosyltrf_83"/>
</dbReference>
<keyword evidence="4" id="KW-0808">Transferase</keyword>
<dbReference type="PANTHER" id="PTHR33908">
    <property type="entry name" value="MANNOSYLTRANSFERASE YKCB-RELATED"/>
    <property type="match status" value="1"/>
</dbReference>
<evidence type="ECO:0000256" key="1">
    <source>
        <dbReference type="ARBA" id="ARBA00004651"/>
    </source>
</evidence>
<name>A0ABY6BM48_9GAMM</name>
<feature type="transmembrane region" description="Helical" evidence="8">
    <location>
        <begin position="170"/>
        <end position="191"/>
    </location>
</feature>
<evidence type="ECO:0000259" key="9">
    <source>
        <dbReference type="Pfam" id="PF13231"/>
    </source>
</evidence>
<feature type="transmembrane region" description="Helical" evidence="8">
    <location>
        <begin position="82"/>
        <end position="100"/>
    </location>
</feature>
<protein>
    <submittedName>
        <fullName evidence="10">Glycosyltransferase family 39 protein</fullName>
    </submittedName>
</protein>
<keyword evidence="5 8" id="KW-0812">Transmembrane</keyword>
<accession>A0ABY6BM48</accession>
<feature type="transmembrane region" description="Helical" evidence="8">
    <location>
        <begin position="138"/>
        <end position="158"/>
    </location>
</feature>
<evidence type="ECO:0000256" key="3">
    <source>
        <dbReference type="ARBA" id="ARBA00022676"/>
    </source>
</evidence>
<gene>
    <name evidence="10" type="ORF">N4264_08415</name>
</gene>
<sequence length="517" mass="56468">MPIDRSVATAGALPRGWRLAAIILWALLAVSKCWVAATLAPFGDEAFYWQESRALAWSYTDVPPATAVLIRLGETLFGHSPLGMRSLFLLLGALMPLWIWRIGARHFGEERGAQAAVGWMALPLGATLGVMAMPDVPLTIAAIGALAGLLAAVTQGGWRAWVLVGVSLAVAWFSHYRAAMLLLGGAVFLLGSAHGRAQFRRPGLWLALAIAATGLVPLVLFNASHDWHGMSFQFVERHPWRFQWSGLAQLVEQTIASTPLLYGVMLLALWRGWRQRDADPRVAVLACSGVGIALGYLLFGLFADDVRFRVHWPLPAYVAAVLLVPLLLDLSRRHAQRWVYGLGVIGTGLATAYLAMAAHPASIQTLAEFKLYPQNFVGWREAGAETRHLLRADPSALLVADNFLLAAELDFQLAGPAVYSLDHIRNVKHGRAGQLRIWQRDEAGLAARSGSPVLLVVEETSKQEGQAQWLQNLCRHVADLTFVQRLRLYGGRKIFSWYRGRVPGPQAPAQCAADNSG</sequence>
<feature type="transmembrane region" description="Helical" evidence="8">
    <location>
        <begin position="282"/>
        <end position="302"/>
    </location>
</feature>
<dbReference type="Pfam" id="PF13231">
    <property type="entry name" value="PMT_2"/>
    <property type="match status" value="1"/>
</dbReference>
<organism evidence="10 11">
    <name type="scientific">Tahibacter amnicola</name>
    <dbReference type="NCBI Taxonomy" id="2976241"/>
    <lineage>
        <taxon>Bacteria</taxon>
        <taxon>Pseudomonadati</taxon>
        <taxon>Pseudomonadota</taxon>
        <taxon>Gammaproteobacteria</taxon>
        <taxon>Lysobacterales</taxon>
        <taxon>Rhodanobacteraceae</taxon>
        <taxon>Tahibacter</taxon>
    </lineage>
</organism>
<evidence type="ECO:0000256" key="7">
    <source>
        <dbReference type="ARBA" id="ARBA00023136"/>
    </source>
</evidence>
<keyword evidence="11" id="KW-1185">Reference proteome</keyword>
<feature type="transmembrane region" description="Helical" evidence="8">
    <location>
        <begin position="203"/>
        <end position="224"/>
    </location>
</feature>
<keyword evidence="3" id="KW-0328">Glycosyltransferase</keyword>
<evidence type="ECO:0000256" key="2">
    <source>
        <dbReference type="ARBA" id="ARBA00022475"/>
    </source>
</evidence>
<feature type="transmembrane region" description="Helical" evidence="8">
    <location>
        <begin position="314"/>
        <end position="331"/>
    </location>
</feature>